<feature type="non-terminal residue" evidence="1">
    <location>
        <position position="65"/>
    </location>
</feature>
<protein>
    <submittedName>
        <fullName evidence="1">Uncharacterized protein</fullName>
    </submittedName>
</protein>
<accession>A0A381X7B2</accession>
<organism evidence="1">
    <name type="scientific">marine metagenome</name>
    <dbReference type="NCBI Taxonomy" id="408172"/>
    <lineage>
        <taxon>unclassified sequences</taxon>
        <taxon>metagenomes</taxon>
        <taxon>ecological metagenomes</taxon>
    </lineage>
</organism>
<gene>
    <name evidence="1" type="ORF">METZ01_LOCUS112957</name>
</gene>
<dbReference type="AlphaFoldDB" id="A0A381X7B2"/>
<proteinExistence type="predicted"/>
<reference evidence="1" key="1">
    <citation type="submission" date="2018-05" db="EMBL/GenBank/DDBJ databases">
        <authorList>
            <person name="Lanie J.A."/>
            <person name="Ng W.-L."/>
            <person name="Kazmierczak K.M."/>
            <person name="Andrzejewski T.M."/>
            <person name="Davidsen T.M."/>
            <person name="Wayne K.J."/>
            <person name="Tettelin H."/>
            <person name="Glass J.I."/>
            <person name="Rusch D."/>
            <person name="Podicherti R."/>
            <person name="Tsui H.-C.T."/>
            <person name="Winkler M.E."/>
        </authorList>
    </citation>
    <scope>NUCLEOTIDE SEQUENCE</scope>
</reference>
<sequence>MKKLFCLLLLFPFSLFAGVDLTTIDNFNIFSTSEHDLIVSKPGHKDRVNFLAFRMERPFCICANP</sequence>
<name>A0A381X7B2_9ZZZZ</name>
<dbReference type="EMBL" id="UINC01014019">
    <property type="protein sequence ID" value="SVA60103.1"/>
    <property type="molecule type" value="Genomic_DNA"/>
</dbReference>
<evidence type="ECO:0000313" key="1">
    <source>
        <dbReference type="EMBL" id="SVA60103.1"/>
    </source>
</evidence>